<proteinExistence type="inferred from homology"/>
<protein>
    <submittedName>
        <fullName evidence="2">Polyisoprenoid-binding protein</fullName>
    </submittedName>
</protein>
<accession>A0A1B9NAD8</accession>
<gene>
    <name evidence="2" type="ORF">A7J15_07880</name>
</gene>
<organism evidence="2 3">
    <name type="scientific">Microbacterium sediminis</name>
    <dbReference type="NCBI Taxonomy" id="904291"/>
    <lineage>
        <taxon>Bacteria</taxon>
        <taxon>Bacillati</taxon>
        <taxon>Actinomycetota</taxon>
        <taxon>Actinomycetes</taxon>
        <taxon>Micrococcales</taxon>
        <taxon>Microbacteriaceae</taxon>
        <taxon>Microbacterium</taxon>
    </lineage>
</organism>
<dbReference type="InterPro" id="IPR036761">
    <property type="entry name" value="TTHA0802/YceI-like_sf"/>
</dbReference>
<dbReference type="SUPFAM" id="SSF101874">
    <property type="entry name" value="YceI-like"/>
    <property type="match status" value="1"/>
</dbReference>
<dbReference type="EMBL" id="LXMD01000024">
    <property type="protein sequence ID" value="OCG73582.1"/>
    <property type="molecule type" value="Genomic_DNA"/>
</dbReference>
<dbReference type="Pfam" id="PF04264">
    <property type="entry name" value="YceI"/>
    <property type="match status" value="1"/>
</dbReference>
<dbReference type="Gene3D" id="2.40.128.110">
    <property type="entry name" value="Lipid/polyisoprenoid-binding, YceI-like"/>
    <property type="match status" value="1"/>
</dbReference>
<keyword evidence="3" id="KW-1185">Reference proteome</keyword>
<sequence>MTDFDPAYAGTWIIDPAHSRFGFAVKHAMVSKVRGAFHDVAGTVTVGEGGASDAHVEITVQAASVSTGNEQRDAHLRTGDFFEADTYPEITFVSTGIDEVGDDAFIVLGDLTIKQTTKHVSIPLELTGIGRDADGKLRAGFEGTRRIDRREFGLEWQVPLDAGGVLVSERITLEFELSLIHLEGDDAPSA</sequence>
<reference evidence="2 3" key="1">
    <citation type="submission" date="2016-05" db="EMBL/GenBank/DDBJ databases">
        <authorList>
            <person name="Lavstsen T."/>
            <person name="Jespersen J.S."/>
        </authorList>
    </citation>
    <scope>NUCLEOTIDE SEQUENCE [LARGE SCALE GENOMIC DNA]</scope>
    <source>
        <strain evidence="2 3">YLB-01</strain>
    </source>
</reference>
<dbReference type="STRING" id="904291.A7J15_07880"/>
<comment type="similarity">
    <text evidence="1">Belongs to the UPF0312 family.</text>
</comment>
<dbReference type="InterPro" id="IPR007372">
    <property type="entry name" value="Lipid/polyisoprenoid-bd_YceI"/>
</dbReference>
<dbReference type="RefSeq" id="WP_067026679.1">
    <property type="nucleotide sequence ID" value="NZ_CP038256.1"/>
</dbReference>
<dbReference type="Proteomes" id="UP000093355">
    <property type="component" value="Unassembled WGS sequence"/>
</dbReference>
<dbReference type="PANTHER" id="PTHR34406:SF1">
    <property type="entry name" value="PROTEIN YCEI"/>
    <property type="match status" value="1"/>
</dbReference>
<dbReference type="OrthoDB" id="9811006at2"/>
<evidence type="ECO:0000256" key="1">
    <source>
        <dbReference type="ARBA" id="ARBA00008812"/>
    </source>
</evidence>
<name>A0A1B9NAD8_9MICO</name>
<evidence type="ECO:0000313" key="3">
    <source>
        <dbReference type="Proteomes" id="UP000093355"/>
    </source>
</evidence>
<evidence type="ECO:0000313" key="2">
    <source>
        <dbReference type="EMBL" id="OCG73582.1"/>
    </source>
</evidence>
<comment type="caution">
    <text evidence="2">The sequence shown here is derived from an EMBL/GenBank/DDBJ whole genome shotgun (WGS) entry which is preliminary data.</text>
</comment>
<dbReference type="AlphaFoldDB" id="A0A1B9NAD8"/>
<dbReference type="PANTHER" id="PTHR34406">
    <property type="entry name" value="PROTEIN YCEI"/>
    <property type="match status" value="1"/>
</dbReference>
<dbReference type="SMART" id="SM00867">
    <property type="entry name" value="YceI"/>
    <property type="match status" value="1"/>
</dbReference>